<evidence type="ECO:0000313" key="3">
    <source>
        <dbReference type="Proteomes" id="UP000518752"/>
    </source>
</evidence>
<evidence type="ECO:0000313" key="2">
    <source>
        <dbReference type="EMBL" id="KAF5393359.1"/>
    </source>
</evidence>
<organism evidence="2 3">
    <name type="scientific">Collybiopsis confluens</name>
    <dbReference type="NCBI Taxonomy" id="2823264"/>
    <lineage>
        <taxon>Eukaryota</taxon>
        <taxon>Fungi</taxon>
        <taxon>Dikarya</taxon>
        <taxon>Basidiomycota</taxon>
        <taxon>Agaricomycotina</taxon>
        <taxon>Agaricomycetes</taxon>
        <taxon>Agaricomycetidae</taxon>
        <taxon>Agaricales</taxon>
        <taxon>Marasmiineae</taxon>
        <taxon>Omphalotaceae</taxon>
        <taxon>Collybiopsis</taxon>
    </lineage>
</organism>
<reference evidence="2 3" key="1">
    <citation type="journal article" date="2020" name="ISME J.">
        <title>Uncovering the hidden diversity of litter-decomposition mechanisms in mushroom-forming fungi.</title>
        <authorList>
            <person name="Floudas D."/>
            <person name="Bentzer J."/>
            <person name="Ahren D."/>
            <person name="Johansson T."/>
            <person name="Persson P."/>
            <person name="Tunlid A."/>
        </authorList>
    </citation>
    <scope>NUCLEOTIDE SEQUENCE [LARGE SCALE GENOMIC DNA]</scope>
    <source>
        <strain evidence="2 3">CBS 406.79</strain>
    </source>
</reference>
<accession>A0A8H5I165</accession>
<dbReference type="Proteomes" id="UP000518752">
    <property type="component" value="Unassembled WGS sequence"/>
</dbReference>
<feature type="compositionally biased region" description="Polar residues" evidence="1">
    <location>
        <begin position="10"/>
        <end position="24"/>
    </location>
</feature>
<gene>
    <name evidence="2" type="ORF">D9757_000529</name>
</gene>
<name>A0A8H5I165_9AGAR</name>
<dbReference type="EMBL" id="JAACJN010000002">
    <property type="protein sequence ID" value="KAF5393359.1"/>
    <property type="molecule type" value="Genomic_DNA"/>
</dbReference>
<keyword evidence="3" id="KW-1185">Reference proteome</keyword>
<evidence type="ECO:0000256" key="1">
    <source>
        <dbReference type="SAM" id="MobiDB-lite"/>
    </source>
</evidence>
<sequence>MRLPPLPRNGQPQYIQPIRSTTRPETWPQFPLPDSQYQSSRTAAPMQNYPVRIRMTESSRDPHISAFETNQAMDALADARSSRSRQYSHNTFDQYNQREQAEYSSRSSGGSDMHAPELPIILETMKCTTLVPFTRGQHLIVEWLTARLVCATSVVIVANGSVGRAV</sequence>
<feature type="region of interest" description="Disordered" evidence="1">
    <location>
        <begin position="1"/>
        <end position="43"/>
    </location>
</feature>
<proteinExistence type="predicted"/>
<dbReference type="AlphaFoldDB" id="A0A8H5I165"/>
<protein>
    <submittedName>
        <fullName evidence="2">Uncharacterized protein</fullName>
    </submittedName>
</protein>
<comment type="caution">
    <text evidence="2">The sequence shown here is derived from an EMBL/GenBank/DDBJ whole genome shotgun (WGS) entry which is preliminary data.</text>
</comment>